<sequence>MFTALLDSVDSSQVSDEEDATRRASSFSRSNVPASVAFYAVLPNLTGPQVRLRTYEYWSRLAQHPVVARKLWTGSAADLNNIVQTAYTIGNGRQAGLPIGIPGSDVVPINHDSLWRGGPFTSSTYNGGNPNESVAHFFPGIQENIFKNGTGDESPLLGNMDDYGSYELMANLTVSIAGIKDYSSYRRTLDLETAVHTVSTQFCSYPDQVCVYHIRSNKALPEVTAAITDTYRTRPKSAVTCSANGTHLSGRTGANQGQGDIGMKFDALLSVVGRGNFSQTCGDTGQIVIPGGSTNSLTFVLASGTEYDPKKGTAEHKYSFRGVDPYPAVEETVSKLRSKCYSDILARHTKDFISLFNRFTLDLPDPNNSASVDTAKLLAEYTRANGDPYVDGLVIDYGKYLFISSSRPGSLPPNLQGKWAPDVNPPWSSDYHIDINVQMNNWLTEQMGLGDITDPLFEFIADTWVPRGTESARLIYNATGWVAFTNLNIFGHTGQGDDASWANVYHDPAWMMATVWDHFDYTRDSQWYKTVGYPMIKGIAAFWLDVLVEDKYFNDGTLVANPCNSPEHGPTVVWEVFDHVIRDWDASGDADQDFLQRVRNSFDTLDDGVHIGSWGQIQEWKMDMDVKGDKHRHLSHLNGWYPGYAISGKYAGNKTIYDAVVTSLLSRGDGTEDSNTGWEKTWRASCWARAGDVDHAYDEFKYTIAENFAPNVLSVYEPPGKVFQIDANFGQSAAGLAMLITDIPQLAGDSSTHSVLLGPAIPKQWAGGQVKGLRLRGGGSVDFSWSDDSVVDRVTVHNRSLPIKISNKDGKIIYSS</sequence>
<dbReference type="Pfam" id="PF21307">
    <property type="entry name" value="Glyco_hydro_95_C"/>
    <property type="match status" value="1"/>
</dbReference>
<feature type="domain" description="Glycosyl hydrolase family 95 N-terminal" evidence="2">
    <location>
        <begin position="71"/>
        <end position="309"/>
    </location>
</feature>
<feature type="region of interest" description="Disordered" evidence="1">
    <location>
        <begin position="1"/>
        <end position="26"/>
    </location>
</feature>
<dbReference type="GO" id="GO:0004560">
    <property type="term" value="F:alpha-L-fucosidase activity"/>
    <property type="evidence" value="ECO:0007669"/>
    <property type="project" value="InterPro"/>
</dbReference>
<keyword evidence="6" id="KW-1185">Reference proteome</keyword>
<dbReference type="InterPro" id="IPR027414">
    <property type="entry name" value="GH95_N_dom"/>
</dbReference>
<name>A0A168C105_CORDF</name>
<dbReference type="InterPro" id="IPR012341">
    <property type="entry name" value="6hp_glycosidase-like_sf"/>
</dbReference>
<evidence type="ECO:0000259" key="2">
    <source>
        <dbReference type="Pfam" id="PF14498"/>
    </source>
</evidence>
<dbReference type="PANTHER" id="PTHR31084">
    <property type="entry name" value="ALPHA-L-FUCOSIDASE 2"/>
    <property type="match status" value="1"/>
</dbReference>
<dbReference type="OrthoDB" id="2848340at2759"/>
<proteinExistence type="predicted"/>
<dbReference type="PIRSF" id="PIRSF007663">
    <property type="entry name" value="UCP007663"/>
    <property type="match status" value="1"/>
</dbReference>
<evidence type="ECO:0000313" key="6">
    <source>
        <dbReference type="Proteomes" id="UP000076881"/>
    </source>
</evidence>
<dbReference type="EMBL" id="AZHF01000009">
    <property type="protein sequence ID" value="OAA70798.1"/>
    <property type="molecule type" value="Genomic_DNA"/>
</dbReference>
<evidence type="ECO:0000259" key="4">
    <source>
        <dbReference type="Pfam" id="PF22124"/>
    </source>
</evidence>
<dbReference type="GO" id="GO:0005975">
    <property type="term" value="P:carbohydrate metabolic process"/>
    <property type="evidence" value="ECO:0007669"/>
    <property type="project" value="InterPro"/>
</dbReference>
<dbReference type="PANTHER" id="PTHR31084:SF3">
    <property type="entry name" value="ALPHA-FUCOSIDASE A"/>
    <property type="match status" value="1"/>
</dbReference>
<dbReference type="Proteomes" id="UP000076881">
    <property type="component" value="Unassembled WGS sequence"/>
</dbReference>
<accession>A0A168C105</accession>
<dbReference type="SUPFAM" id="SSF48208">
    <property type="entry name" value="Six-hairpin glycosidases"/>
    <property type="match status" value="1"/>
</dbReference>
<evidence type="ECO:0000259" key="3">
    <source>
        <dbReference type="Pfam" id="PF21307"/>
    </source>
</evidence>
<protein>
    <submittedName>
        <fullName evidence="5">Glycoside hydrolase family 95 protein</fullName>
    </submittedName>
</protein>
<reference evidence="5 6" key="1">
    <citation type="journal article" date="2016" name="Genome Biol. Evol.">
        <title>Divergent and convergent evolution of fungal pathogenicity.</title>
        <authorList>
            <person name="Shang Y."/>
            <person name="Xiao G."/>
            <person name="Zheng P."/>
            <person name="Cen K."/>
            <person name="Zhan S."/>
            <person name="Wang C."/>
        </authorList>
    </citation>
    <scope>NUCLEOTIDE SEQUENCE [LARGE SCALE GENOMIC DNA]</scope>
    <source>
        <strain evidence="5 6">RCEF 1005</strain>
    </source>
</reference>
<evidence type="ECO:0000256" key="1">
    <source>
        <dbReference type="SAM" id="MobiDB-lite"/>
    </source>
</evidence>
<keyword evidence="5" id="KW-0378">Hydrolase</keyword>
<feature type="domain" description="Alpha fucosidase A-like C-terminal" evidence="3">
    <location>
        <begin position="750"/>
        <end position="796"/>
    </location>
</feature>
<dbReference type="Pfam" id="PF22124">
    <property type="entry name" value="Glyco_hydro_95_cat"/>
    <property type="match status" value="1"/>
</dbReference>
<dbReference type="InterPro" id="IPR054363">
    <property type="entry name" value="GH95_cat"/>
</dbReference>
<dbReference type="AlphaFoldDB" id="A0A168C105"/>
<dbReference type="InterPro" id="IPR049053">
    <property type="entry name" value="AFCA-like_C"/>
</dbReference>
<evidence type="ECO:0000313" key="5">
    <source>
        <dbReference type="EMBL" id="OAA70798.1"/>
    </source>
</evidence>
<comment type="caution">
    <text evidence="5">The sequence shown here is derived from an EMBL/GenBank/DDBJ whole genome shotgun (WGS) entry which is preliminary data.</text>
</comment>
<dbReference type="Pfam" id="PF14498">
    <property type="entry name" value="Glyco_hyd_65N_2"/>
    <property type="match status" value="1"/>
</dbReference>
<feature type="domain" description="Glycosyl hydrolase family 95 catalytic" evidence="4">
    <location>
        <begin position="341"/>
        <end position="739"/>
    </location>
</feature>
<organism evidence="5 6">
    <name type="scientific">Akanthomyces lecanii RCEF 1005</name>
    <dbReference type="NCBI Taxonomy" id="1081108"/>
    <lineage>
        <taxon>Eukaryota</taxon>
        <taxon>Fungi</taxon>
        <taxon>Dikarya</taxon>
        <taxon>Ascomycota</taxon>
        <taxon>Pezizomycotina</taxon>
        <taxon>Sordariomycetes</taxon>
        <taxon>Hypocreomycetidae</taxon>
        <taxon>Hypocreales</taxon>
        <taxon>Cordycipitaceae</taxon>
        <taxon>Akanthomyces</taxon>
        <taxon>Cordyceps confragosa</taxon>
    </lineage>
</organism>
<dbReference type="InterPro" id="IPR008928">
    <property type="entry name" value="6-hairpin_glycosidase_sf"/>
</dbReference>
<dbReference type="InterPro" id="IPR016518">
    <property type="entry name" value="Alpha-L-fucosidase"/>
</dbReference>
<gene>
    <name evidence="5" type="ORF">LEL_09389</name>
</gene>
<dbReference type="Gene3D" id="1.50.10.10">
    <property type="match status" value="1"/>
</dbReference>